<keyword evidence="4" id="KW-1185">Reference proteome</keyword>
<name>A0A2G4SJM0_RHIZD</name>
<gene>
    <name evidence="3" type="ORF">RHIMIDRAFT_267191</name>
</gene>
<dbReference type="RefSeq" id="XP_023462650.1">
    <property type="nucleotide sequence ID" value="XM_023611980.1"/>
</dbReference>
<dbReference type="GO" id="GO:0008168">
    <property type="term" value="F:methyltransferase activity"/>
    <property type="evidence" value="ECO:0007669"/>
    <property type="project" value="UniProtKB-KW"/>
</dbReference>
<sequence length="308" mass="35350">MSTNTSIETNSERSSLTSPGTQSSSRTQTQYISGKSYYDEKVNYVLPNNDDEVDRLHQQHWVLKYIFGCNYHAPIHDLLEKGIKVLDSGCGPATWCFDMAEAYPNSKFQGIDISRVFPESIKPINVEFVNGNIAQLLPFEDNTFDYIHQRLLVGGLTRTDWENNLKEIYRVLKPGGYVEFAEPDIKDQINPGPLIQKIQSTMTNMLLSRDMCPKIAVELNEKLAAAGFEDITVIEKELPMGHDEKKGELWWQDYKHTTQNLRPAMSMVNPELEDPENFASFLDECRQECVANKTSFRWVITYAQKYKI</sequence>
<keyword evidence="3" id="KW-0808">Transferase</keyword>
<dbReference type="GeneID" id="35442969"/>
<dbReference type="GO" id="GO:0032259">
    <property type="term" value="P:methylation"/>
    <property type="evidence" value="ECO:0007669"/>
    <property type="project" value="UniProtKB-KW"/>
</dbReference>
<feature type="compositionally biased region" description="Low complexity" evidence="1">
    <location>
        <begin position="14"/>
        <end position="25"/>
    </location>
</feature>
<dbReference type="PANTHER" id="PTHR43591">
    <property type="entry name" value="METHYLTRANSFERASE"/>
    <property type="match status" value="1"/>
</dbReference>
<proteinExistence type="predicted"/>
<dbReference type="Proteomes" id="UP000242254">
    <property type="component" value="Unassembled WGS sequence"/>
</dbReference>
<dbReference type="SUPFAM" id="SSF53335">
    <property type="entry name" value="S-adenosyl-L-methionine-dependent methyltransferases"/>
    <property type="match status" value="1"/>
</dbReference>
<evidence type="ECO:0000313" key="4">
    <source>
        <dbReference type="Proteomes" id="UP000242254"/>
    </source>
</evidence>
<dbReference type="EMBL" id="KZ303861">
    <property type="protein sequence ID" value="PHZ08942.1"/>
    <property type="molecule type" value="Genomic_DNA"/>
</dbReference>
<dbReference type="STRING" id="1340429.A0A2G4SJM0"/>
<feature type="compositionally biased region" description="Polar residues" evidence="1">
    <location>
        <begin position="1"/>
        <end position="13"/>
    </location>
</feature>
<accession>A0A2G4SJM0</accession>
<protein>
    <submittedName>
        <fullName evidence="3">S-adenosyl-L-methionine-dependent methyltransferase</fullName>
    </submittedName>
</protein>
<dbReference type="InterPro" id="IPR025714">
    <property type="entry name" value="Methyltranfer_dom"/>
</dbReference>
<dbReference type="CDD" id="cd02440">
    <property type="entry name" value="AdoMet_MTases"/>
    <property type="match status" value="1"/>
</dbReference>
<reference evidence="3 4" key="1">
    <citation type="journal article" date="2016" name="Proc. Natl. Acad. Sci. U.S.A.">
        <title>Lipid metabolic changes in an early divergent fungus govern the establishment of a mutualistic symbiosis with endobacteria.</title>
        <authorList>
            <person name="Lastovetsky O.A."/>
            <person name="Gaspar M.L."/>
            <person name="Mondo S.J."/>
            <person name="LaButti K.M."/>
            <person name="Sandor L."/>
            <person name="Grigoriev I.V."/>
            <person name="Henry S.A."/>
            <person name="Pawlowska T.E."/>
        </authorList>
    </citation>
    <scope>NUCLEOTIDE SEQUENCE [LARGE SCALE GENOMIC DNA]</scope>
    <source>
        <strain evidence="3 4">ATCC 52813</strain>
    </source>
</reference>
<organism evidence="3 4">
    <name type="scientific">Rhizopus microsporus ATCC 52813</name>
    <dbReference type="NCBI Taxonomy" id="1340429"/>
    <lineage>
        <taxon>Eukaryota</taxon>
        <taxon>Fungi</taxon>
        <taxon>Fungi incertae sedis</taxon>
        <taxon>Mucoromycota</taxon>
        <taxon>Mucoromycotina</taxon>
        <taxon>Mucoromycetes</taxon>
        <taxon>Mucorales</taxon>
        <taxon>Mucorineae</taxon>
        <taxon>Rhizopodaceae</taxon>
        <taxon>Rhizopus</taxon>
    </lineage>
</organism>
<keyword evidence="3" id="KW-0489">Methyltransferase</keyword>
<dbReference type="PANTHER" id="PTHR43591:SF24">
    <property type="entry name" value="2-METHOXY-6-POLYPRENYL-1,4-BENZOQUINOL METHYLASE, MITOCHONDRIAL"/>
    <property type="match status" value="1"/>
</dbReference>
<evidence type="ECO:0000256" key="1">
    <source>
        <dbReference type="SAM" id="MobiDB-lite"/>
    </source>
</evidence>
<feature type="domain" description="Methyltransferase" evidence="2">
    <location>
        <begin position="80"/>
        <end position="212"/>
    </location>
</feature>
<dbReference type="AlphaFoldDB" id="A0A2G4SJM0"/>
<evidence type="ECO:0000259" key="2">
    <source>
        <dbReference type="Pfam" id="PF13847"/>
    </source>
</evidence>
<feature type="region of interest" description="Disordered" evidence="1">
    <location>
        <begin position="1"/>
        <end position="30"/>
    </location>
</feature>
<evidence type="ECO:0000313" key="3">
    <source>
        <dbReference type="EMBL" id="PHZ08942.1"/>
    </source>
</evidence>
<dbReference type="Pfam" id="PF13847">
    <property type="entry name" value="Methyltransf_31"/>
    <property type="match status" value="1"/>
</dbReference>
<dbReference type="Gene3D" id="3.40.50.150">
    <property type="entry name" value="Vaccinia Virus protein VP39"/>
    <property type="match status" value="1"/>
</dbReference>
<dbReference type="InterPro" id="IPR029063">
    <property type="entry name" value="SAM-dependent_MTases_sf"/>
</dbReference>